<dbReference type="PANTHER" id="PTHR46599:SF3">
    <property type="entry name" value="PIGGYBAC TRANSPOSABLE ELEMENT-DERIVED PROTEIN 4"/>
    <property type="match status" value="1"/>
</dbReference>
<evidence type="ECO:0000256" key="1">
    <source>
        <dbReference type="SAM" id="MobiDB-lite"/>
    </source>
</evidence>
<feature type="domain" description="PiggyBac transposable element-derived protein" evidence="2">
    <location>
        <begin position="67"/>
        <end position="150"/>
    </location>
</feature>
<gene>
    <name evidence="3" type="ORF">QE152_g22262</name>
</gene>
<evidence type="ECO:0000313" key="3">
    <source>
        <dbReference type="EMBL" id="KAK9720164.1"/>
    </source>
</evidence>
<dbReference type="EMBL" id="JASPKY010000213">
    <property type="protein sequence ID" value="KAK9720164.1"/>
    <property type="molecule type" value="Genomic_DNA"/>
</dbReference>
<dbReference type="PANTHER" id="PTHR46599">
    <property type="entry name" value="PIGGYBAC TRANSPOSABLE ELEMENT-DERIVED PROTEIN 4"/>
    <property type="match status" value="1"/>
</dbReference>
<feature type="compositionally biased region" description="Polar residues" evidence="1">
    <location>
        <begin position="1"/>
        <end position="10"/>
    </location>
</feature>
<dbReference type="InterPro" id="IPR029526">
    <property type="entry name" value="PGBD"/>
</dbReference>
<feature type="compositionally biased region" description="Basic and acidic residues" evidence="1">
    <location>
        <begin position="11"/>
        <end position="23"/>
    </location>
</feature>
<comment type="caution">
    <text evidence="3">The sequence shown here is derived from an EMBL/GenBank/DDBJ whole genome shotgun (WGS) entry which is preliminary data.</text>
</comment>
<sequence length="176" mass="20374">MNGAKPSTSKESQRKSYKDKRPLTDEIVEELTFENIPDEKKNDTDIQSDFDKNEDAIYDQLEKDLTAVQRNKILNTNKDQLMVFIGSNMPMGYHKVPNWRHYWSTSTDLGVLLESSAMSRGRFDLILSNFHVNDNGKMPNDNKDKLYKLQYSVTSTSMITGKCRMITKISFINYVQ</sequence>
<dbReference type="Proteomes" id="UP001458880">
    <property type="component" value="Unassembled WGS sequence"/>
</dbReference>
<protein>
    <submittedName>
        <fullName evidence="3">Transposase IS4</fullName>
    </submittedName>
</protein>
<proteinExistence type="predicted"/>
<accession>A0AAW1KL22</accession>
<feature type="region of interest" description="Disordered" evidence="1">
    <location>
        <begin position="1"/>
        <end position="23"/>
    </location>
</feature>
<evidence type="ECO:0000259" key="2">
    <source>
        <dbReference type="Pfam" id="PF13843"/>
    </source>
</evidence>
<keyword evidence="4" id="KW-1185">Reference proteome</keyword>
<name>A0AAW1KL22_POPJA</name>
<reference evidence="3 4" key="1">
    <citation type="journal article" date="2024" name="BMC Genomics">
        <title>De novo assembly and annotation of Popillia japonica's genome with initial clues to its potential as an invasive pest.</title>
        <authorList>
            <person name="Cucini C."/>
            <person name="Boschi S."/>
            <person name="Funari R."/>
            <person name="Cardaioli E."/>
            <person name="Iannotti N."/>
            <person name="Marturano G."/>
            <person name="Paoli F."/>
            <person name="Bruttini M."/>
            <person name="Carapelli A."/>
            <person name="Frati F."/>
            <person name="Nardi F."/>
        </authorList>
    </citation>
    <scope>NUCLEOTIDE SEQUENCE [LARGE SCALE GENOMIC DNA]</scope>
    <source>
        <strain evidence="3">DMR45628</strain>
    </source>
</reference>
<dbReference type="AlphaFoldDB" id="A0AAW1KL22"/>
<dbReference type="Pfam" id="PF13843">
    <property type="entry name" value="DDE_Tnp_1_7"/>
    <property type="match status" value="1"/>
</dbReference>
<organism evidence="3 4">
    <name type="scientific">Popillia japonica</name>
    <name type="common">Japanese beetle</name>
    <dbReference type="NCBI Taxonomy" id="7064"/>
    <lineage>
        <taxon>Eukaryota</taxon>
        <taxon>Metazoa</taxon>
        <taxon>Ecdysozoa</taxon>
        <taxon>Arthropoda</taxon>
        <taxon>Hexapoda</taxon>
        <taxon>Insecta</taxon>
        <taxon>Pterygota</taxon>
        <taxon>Neoptera</taxon>
        <taxon>Endopterygota</taxon>
        <taxon>Coleoptera</taxon>
        <taxon>Polyphaga</taxon>
        <taxon>Scarabaeiformia</taxon>
        <taxon>Scarabaeidae</taxon>
        <taxon>Rutelinae</taxon>
        <taxon>Popillia</taxon>
    </lineage>
</organism>
<evidence type="ECO:0000313" key="4">
    <source>
        <dbReference type="Proteomes" id="UP001458880"/>
    </source>
</evidence>